<sequence length="63" mass="7026">MATGTRERGRVEGVMRQMETSLLDGTWPPGSRLPAERALAEQYDVSRNTVREAIQRLAARGLL</sequence>
<gene>
    <name evidence="5" type="ORF">GUK36_43520</name>
</gene>
<comment type="caution">
    <text evidence="5">The sequence shown here is derived from an EMBL/GenBank/DDBJ whole genome shotgun (WGS) entry which is preliminary data.</text>
</comment>
<evidence type="ECO:0000259" key="4">
    <source>
        <dbReference type="PROSITE" id="PS50949"/>
    </source>
</evidence>
<evidence type="ECO:0000313" key="6">
    <source>
        <dbReference type="Proteomes" id="UP000471409"/>
    </source>
</evidence>
<dbReference type="GO" id="GO:0003677">
    <property type="term" value="F:DNA binding"/>
    <property type="evidence" value="ECO:0007669"/>
    <property type="project" value="UniProtKB-KW"/>
</dbReference>
<evidence type="ECO:0000256" key="3">
    <source>
        <dbReference type="ARBA" id="ARBA00023163"/>
    </source>
</evidence>
<feature type="non-terminal residue" evidence="5">
    <location>
        <position position="63"/>
    </location>
</feature>
<organism evidence="5 6">
    <name type="scientific">Rhizobium leguminosarum</name>
    <dbReference type="NCBI Taxonomy" id="384"/>
    <lineage>
        <taxon>Bacteria</taxon>
        <taxon>Pseudomonadati</taxon>
        <taxon>Pseudomonadota</taxon>
        <taxon>Alphaproteobacteria</taxon>
        <taxon>Hyphomicrobiales</taxon>
        <taxon>Rhizobiaceae</taxon>
        <taxon>Rhizobium/Agrobacterium group</taxon>
        <taxon>Rhizobium</taxon>
    </lineage>
</organism>
<evidence type="ECO:0000256" key="1">
    <source>
        <dbReference type="ARBA" id="ARBA00023015"/>
    </source>
</evidence>
<proteinExistence type="predicted"/>
<dbReference type="InterPro" id="IPR036390">
    <property type="entry name" value="WH_DNA-bd_sf"/>
</dbReference>
<dbReference type="PANTHER" id="PTHR43537">
    <property type="entry name" value="TRANSCRIPTIONAL REGULATOR, GNTR FAMILY"/>
    <property type="match status" value="1"/>
</dbReference>
<dbReference type="Proteomes" id="UP000471409">
    <property type="component" value="Unassembled WGS sequence"/>
</dbReference>
<keyword evidence="3" id="KW-0804">Transcription</keyword>
<dbReference type="SMART" id="SM00345">
    <property type="entry name" value="HTH_GNTR"/>
    <property type="match status" value="1"/>
</dbReference>
<dbReference type="AlphaFoldDB" id="A0A6P0DUW6"/>
<name>A0A6P0DUW6_RHILE</name>
<dbReference type="PROSITE" id="PS50949">
    <property type="entry name" value="HTH_GNTR"/>
    <property type="match status" value="1"/>
</dbReference>
<dbReference type="InterPro" id="IPR000524">
    <property type="entry name" value="Tscrpt_reg_HTH_GntR"/>
</dbReference>
<evidence type="ECO:0000256" key="2">
    <source>
        <dbReference type="ARBA" id="ARBA00023125"/>
    </source>
</evidence>
<keyword evidence="2" id="KW-0238">DNA-binding</keyword>
<keyword evidence="1" id="KW-0805">Transcription regulation</keyword>
<dbReference type="CDD" id="cd07377">
    <property type="entry name" value="WHTH_GntR"/>
    <property type="match status" value="1"/>
</dbReference>
<dbReference type="InterPro" id="IPR036388">
    <property type="entry name" value="WH-like_DNA-bd_sf"/>
</dbReference>
<feature type="domain" description="HTH gntR-type" evidence="4">
    <location>
        <begin position="8"/>
        <end position="63"/>
    </location>
</feature>
<dbReference type="GO" id="GO:0003700">
    <property type="term" value="F:DNA-binding transcription factor activity"/>
    <property type="evidence" value="ECO:0007669"/>
    <property type="project" value="InterPro"/>
</dbReference>
<dbReference type="EMBL" id="WXXP01001202">
    <property type="protein sequence ID" value="NEK56097.1"/>
    <property type="molecule type" value="Genomic_DNA"/>
</dbReference>
<dbReference type="Pfam" id="PF00392">
    <property type="entry name" value="GntR"/>
    <property type="match status" value="1"/>
</dbReference>
<accession>A0A6P0DUW6</accession>
<dbReference type="PRINTS" id="PR00035">
    <property type="entry name" value="HTHGNTR"/>
</dbReference>
<dbReference type="PANTHER" id="PTHR43537:SF5">
    <property type="entry name" value="UXU OPERON TRANSCRIPTIONAL REGULATOR"/>
    <property type="match status" value="1"/>
</dbReference>
<dbReference type="Gene3D" id="1.10.10.10">
    <property type="entry name" value="Winged helix-like DNA-binding domain superfamily/Winged helix DNA-binding domain"/>
    <property type="match status" value="1"/>
</dbReference>
<protein>
    <submittedName>
        <fullName evidence="5">GntR family transcriptional regulator</fullName>
    </submittedName>
</protein>
<evidence type="ECO:0000313" key="5">
    <source>
        <dbReference type="EMBL" id="NEK56097.1"/>
    </source>
</evidence>
<dbReference type="SUPFAM" id="SSF46785">
    <property type="entry name" value="Winged helix' DNA-binding domain"/>
    <property type="match status" value="1"/>
</dbReference>
<reference evidence="5 6" key="1">
    <citation type="submission" date="2020-01" db="EMBL/GenBank/DDBJ databases">
        <title>Rhizobium genotypes associated with high levels of biological nitrogen fixation by grain legumes in a temperate-maritime cropping system.</title>
        <authorList>
            <person name="Maluk M."/>
            <person name="Francesc Ferrando Molina F."/>
            <person name="Lopez Del Egido L."/>
            <person name="Lafos M."/>
            <person name="Langarica-Fuentes A."/>
            <person name="Gebre Yohannes G."/>
            <person name="Young M.W."/>
            <person name="Martin P."/>
            <person name="Gantlett R."/>
            <person name="Kenicer G."/>
            <person name="Hawes C."/>
            <person name="Begg G.S."/>
            <person name="Quilliam R.S."/>
            <person name="Squire G.R."/>
            <person name="Poole P.S."/>
            <person name="Young P.W."/>
            <person name="Iannetta P.M."/>
            <person name="James E.K."/>
        </authorList>
    </citation>
    <scope>NUCLEOTIDE SEQUENCE [LARGE SCALE GENOMIC DNA]</scope>
    <source>
        <strain evidence="5 6">JHI944</strain>
    </source>
</reference>